<dbReference type="PANTHER" id="PTHR37817:SF1">
    <property type="entry name" value="N-ACETYLTRANSFERASE EIS"/>
    <property type="match status" value="1"/>
</dbReference>
<evidence type="ECO:0000313" key="4">
    <source>
        <dbReference type="EMBL" id="RGS08001.1"/>
    </source>
</evidence>
<evidence type="ECO:0000313" key="5">
    <source>
        <dbReference type="EMBL" id="RHF90999.1"/>
    </source>
</evidence>
<dbReference type="PANTHER" id="PTHR37817">
    <property type="entry name" value="N-ACETYLTRANSFERASE EIS"/>
    <property type="match status" value="1"/>
</dbReference>
<dbReference type="SUPFAM" id="SSF55729">
    <property type="entry name" value="Acyl-CoA N-acyltransferases (Nat)"/>
    <property type="match status" value="1"/>
</dbReference>
<name>A0A3E4N4Z2_9BACT</name>
<dbReference type="Gene3D" id="3.40.630.30">
    <property type="match status" value="1"/>
</dbReference>
<keyword evidence="8" id="KW-1185">Reference proteome</keyword>
<dbReference type="Pfam" id="PF13527">
    <property type="entry name" value="Acetyltransf_9"/>
    <property type="match status" value="1"/>
</dbReference>
<feature type="domain" description="N-acetyltransferase" evidence="1">
    <location>
        <begin position="1"/>
        <end position="147"/>
    </location>
</feature>
<dbReference type="Proteomes" id="UP000260780">
    <property type="component" value="Unassembled WGS sequence"/>
</dbReference>
<dbReference type="Proteomes" id="UP000285109">
    <property type="component" value="Unassembled WGS sequence"/>
</dbReference>
<dbReference type="EMBL" id="QSQT01000007">
    <property type="protein sequence ID" value="RGK56949.1"/>
    <property type="molecule type" value="Genomic_DNA"/>
</dbReference>
<proteinExistence type="predicted"/>
<comment type="caution">
    <text evidence="2">The sequence shown here is derived from an EMBL/GenBank/DDBJ whole genome shotgun (WGS) entry which is preliminary data.</text>
</comment>
<dbReference type="EMBL" id="QRHQ01000013">
    <property type="protein sequence ID" value="RHF90999.1"/>
    <property type="molecule type" value="Genomic_DNA"/>
</dbReference>
<evidence type="ECO:0000313" key="2">
    <source>
        <dbReference type="EMBL" id="RGK56949.1"/>
    </source>
</evidence>
<dbReference type="Proteomes" id="UP000260862">
    <property type="component" value="Unassembled WGS sequence"/>
</dbReference>
<dbReference type="InterPro" id="IPR051554">
    <property type="entry name" value="Acetyltransferase_Eis"/>
</dbReference>
<dbReference type="EMBL" id="QRUY01000012">
    <property type="protein sequence ID" value="RGS08001.1"/>
    <property type="molecule type" value="Genomic_DNA"/>
</dbReference>
<dbReference type="InterPro" id="IPR016181">
    <property type="entry name" value="Acyl_CoA_acyltransferase"/>
</dbReference>
<keyword evidence="2" id="KW-0808">Transferase</keyword>
<accession>A0A3E4N4Z2</accession>
<dbReference type="EMBL" id="QRQK01000007">
    <property type="protein sequence ID" value="RHM98952.1"/>
    <property type="molecule type" value="Genomic_DNA"/>
</dbReference>
<sequence length="341" mass="39196">MSVKEQVRMLWATCFHDSEAFMDLYFGCRYADSLNEYMESDGQVIAALQRIPYRLTYEGMNVPVAYISGACTHPAYRERGVMRKLLAQAHQSMFREGVLFSTLIPAEDWLKGYYARSGYTLCFQRRKKLLTASCLPVENFSNRWKLVEIPPGSALCGDAFRFYDLFQSDCENCIQHNWEDFHIILADLLLSGGQLWGAVEEDELQGLCFCLPEEEKLIIKEVVCRDKTVEQAMLRGLSSHYGLMELECYSFSDGQPYELGMARIIHVEALFRLLAGIWTGNHYFKVEGDEALPQNNGWHNLEGGMYSRGELKGQTYQVVSINELTRQLFDGKFPYMNLMLD</sequence>
<evidence type="ECO:0000313" key="6">
    <source>
        <dbReference type="EMBL" id="RHM98952.1"/>
    </source>
</evidence>
<dbReference type="RefSeq" id="WP_117671347.1">
    <property type="nucleotide sequence ID" value="NZ_CABOGR010000007.1"/>
</dbReference>
<dbReference type="InterPro" id="IPR000182">
    <property type="entry name" value="GNAT_dom"/>
</dbReference>
<evidence type="ECO:0000313" key="3">
    <source>
        <dbReference type="EMBL" id="RGM40251.1"/>
    </source>
</evidence>
<organism evidence="2 8">
    <name type="scientific">Phocaeicola plebeius</name>
    <dbReference type="NCBI Taxonomy" id="310297"/>
    <lineage>
        <taxon>Bacteria</taxon>
        <taxon>Pseudomonadati</taxon>
        <taxon>Bacteroidota</taxon>
        <taxon>Bacteroidia</taxon>
        <taxon>Bacteroidales</taxon>
        <taxon>Bacteroidaceae</taxon>
        <taxon>Phocaeicola</taxon>
    </lineage>
</organism>
<reference evidence="7 8" key="1">
    <citation type="submission" date="2018-08" db="EMBL/GenBank/DDBJ databases">
        <title>A genome reference for cultivated species of the human gut microbiota.</title>
        <authorList>
            <person name="Zou Y."/>
            <person name="Xue W."/>
            <person name="Luo G."/>
        </authorList>
    </citation>
    <scope>NUCLEOTIDE SEQUENCE [LARGE SCALE GENOMIC DNA]</scope>
    <source>
        <strain evidence="4 11">AF24-16AC</strain>
        <strain evidence="6 10">AF31-28B-AC</strain>
        <strain evidence="5 9">AM23-23</strain>
        <strain evidence="3 7">OM08-14</strain>
        <strain evidence="2 8">TF10-3AC</strain>
    </source>
</reference>
<dbReference type="AlphaFoldDB" id="A0A3E4N4Z2"/>
<gene>
    <name evidence="5" type="ORF">DW653_08160</name>
    <name evidence="4" type="ORF">DWY14_07100</name>
    <name evidence="6" type="ORF">DWZ34_05105</name>
    <name evidence="3" type="ORF">DXC17_08420</name>
    <name evidence="2" type="ORF">DXD04_04765</name>
</gene>
<dbReference type="STRING" id="310297.BHV76_01735"/>
<dbReference type="EMBL" id="QSTF01000018">
    <property type="protein sequence ID" value="RGM40251.1"/>
    <property type="molecule type" value="Genomic_DNA"/>
</dbReference>
<protein>
    <submittedName>
        <fullName evidence="2">GNAT family N-acetyltransferase</fullName>
    </submittedName>
</protein>
<dbReference type="CDD" id="cd04301">
    <property type="entry name" value="NAT_SF"/>
    <property type="match status" value="1"/>
</dbReference>
<evidence type="ECO:0000313" key="8">
    <source>
        <dbReference type="Proteomes" id="UP000260862"/>
    </source>
</evidence>
<dbReference type="PROSITE" id="PS51186">
    <property type="entry name" value="GNAT"/>
    <property type="match status" value="1"/>
</dbReference>
<dbReference type="GO" id="GO:0030649">
    <property type="term" value="P:aminoglycoside antibiotic catabolic process"/>
    <property type="evidence" value="ECO:0007669"/>
    <property type="project" value="TreeGrafter"/>
</dbReference>
<evidence type="ECO:0000313" key="11">
    <source>
        <dbReference type="Proteomes" id="UP000285750"/>
    </source>
</evidence>
<evidence type="ECO:0000259" key="1">
    <source>
        <dbReference type="PROSITE" id="PS51186"/>
    </source>
</evidence>
<evidence type="ECO:0000313" key="9">
    <source>
        <dbReference type="Proteomes" id="UP000283485"/>
    </source>
</evidence>
<dbReference type="GO" id="GO:0034069">
    <property type="term" value="F:aminoglycoside N-acetyltransferase activity"/>
    <property type="evidence" value="ECO:0007669"/>
    <property type="project" value="TreeGrafter"/>
</dbReference>
<evidence type="ECO:0000313" key="7">
    <source>
        <dbReference type="Proteomes" id="UP000260780"/>
    </source>
</evidence>
<dbReference type="Proteomes" id="UP000285750">
    <property type="component" value="Unassembled WGS sequence"/>
</dbReference>
<dbReference type="Proteomes" id="UP000283485">
    <property type="component" value="Unassembled WGS sequence"/>
</dbReference>
<evidence type="ECO:0000313" key="10">
    <source>
        <dbReference type="Proteomes" id="UP000285109"/>
    </source>
</evidence>